<accession>A0A6S6S986</accession>
<reference evidence="2" key="1">
    <citation type="submission" date="2020-01" db="EMBL/GenBank/DDBJ databases">
        <authorList>
            <person name="Meier V. D."/>
            <person name="Meier V D."/>
        </authorList>
    </citation>
    <scope>NUCLEOTIDE SEQUENCE</scope>
    <source>
        <strain evidence="2">HLG_WM_MAG_03</strain>
    </source>
</reference>
<sequence length="606" mass="72157">MELVYLWVEEYKNIKEQGFNFSPRFECTYENNELTIVEKKEDEYIKDFFGTNINITAIVGRNGSGKSSLFELLIETIHTFFKDFLKEKEKFNDIFKKKKVFIIFYSKKNNELLIINSITKKKPLLKIFISLKYKDEISDLKSIEETLFFLHYDYSCTKFRPYENNKSVSSSNPYSLINEYTLYEKSSLFQLLPKKTGMNNDNILGNDNYDKLVIMEVLYSKNKFIDTIYFTPEEITLEKNLNSRDGRFKNLRESVSRSDNALSYMKMMVYAELINLVATYSNKELIDFLQKIPKEYDEHFINKKDYFLELFKRSPQYIDKVKLLYDYLECLDSRDKEVNQLFLFQGEDNKPMYLKVNKKHVDQNSIDFFTKMPSQLFDIQILDKGGKSYNDLSNGEKSALRIRSYIESILHNNEKQHFFILLDEPANDMHPEWQKKLLSYLVETFKNRTQTIHFIFTSHSPFIISDLPKENVIFLKDGKIDKGLHQQTFGANIHTLLSDSFFMEDGLMGEFAKGKITEIKKFYEKVIKEKKTDENIEFYDKHQKKFWQIQKIIGEPFLQRVIGNYLDELELIFSDDNTLIQKELDEIEERKNYLLKLKEESHNDRN</sequence>
<dbReference type="Pfam" id="PF13304">
    <property type="entry name" value="AAA_21"/>
    <property type="match status" value="1"/>
</dbReference>
<dbReference type="PANTHER" id="PTHR43581:SF4">
    <property type="entry name" value="ATP_GTP PHOSPHATASE"/>
    <property type="match status" value="1"/>
</dbReference>
<dbReference type="InterPro" id="IPR003959">
    <property type="entry name" value="ATPase_AAA_core"/>
</dbReference>
<protein>
    <recommendedName>
        <fullName evidence="1">ATPase AAA-type core domain-containing protein</fullName>
    </recommendedName>
</protein>
<dbReference type="EMBL" id="CACVAR010000088">
    <property type="protein sequence ID" value="CAA6801634.1"/>
    <property type="molecule type" value="Genomic_DNA"/>
</dbReference>
<gene>
    <name evidence="2" type="ORF">HELGO_WM33428</name>
</gene>
<dbReference type="InterPro" id="IPR051396">
    <property type="entry name" value="Bact_Antivir_Def_Nuclease"/>
</dbReference>
<dbReference type="CDD" id="cd00267">
    <property type="entry name" value="ABC_ATPase"/>
    <property type="match status" value="1"/>
</dbReference>
<feature type="domain" description="ATPase AAA-type core" evidence="1">
    <location>
        <begin position="55"/>
        <end position="465"/>
    </location>
</feature>
<name>A0A6S6S986_9BACT</name>
<evidence type="ECO:0000313" key="2">
    <source>
        <dbReference type="EMBL" id="CAA6801634.1"/>
    </source>
</evidence>
<evidence type="ECO:0000259" key="1">
    <source>
        <dbReference type="Pfam" id="PF13304"/>
    </source>
</evidence>
<dbReference type="InterPro" id="IPR027417">
    <property type="entry name" value="P-loop_NTPase"/>
</dbReference>
<dbReference type="AlphaFoldDB" id="A0A6S6S986"/>
<organism evidence="2">
    <name type="scientific">uncultured Sulfurovum sp</name>
    <dbReference type="NCBI Taxonomy" id="269237"/>
    <lineage>
        <taxon>Bacteria</taxon>
        <taxon>Pseudomonadati</taxon>
        <taxon>Campylobacterota</taxon>
        <taxon>Epsilonproteobacteria</taxon>
        <taxon>Campylobacterales</taxon>
        <taxon>Sulfurovaceae</taxon>
        <taxon>Sulfurovum</taxon>
        <taxon>environmental samples</taxon>
    </lineage>
</organism>
<proteinExistence type="predicted"/>
<dbReference type="Gene3D" id="3.40.50.300">
    <property type="entry name" value="P-loop containing nucleotide triphosphate hydrolases"/>
    <property type="match status" value="1"/>
</dbReference>
<dbReference type="GO" id="GO:0016887">
    <property type="term" value="F:ATP hydrolysis activity"/>
    <property type="evidence" value="ECO:0007669"/>
    <property type="project" value="InterPro"/>
</dbReference>
<dbReference type="PANTHER" id="PTHR43581">
    <property type="entry name" value="ATP/GTP PHOSPHATASE"/>
    <property type="match status" value="1"/>
</dbReference>
<dbReference type="GO" id="GO:0005524">
    <property type="term" value="F:ATP binding"/>
    <property type="evidence" value="ECO:0007669"/>
    <property type="project" value="InterPro"/>
</dbReference>
<dbReference type="SUPFAM" id="SSF52540">
    <property type="entry name" value="P-loop containing nucleoside triphosphate hydrolases"/>
    <property type="match status" value="1"/>
</dbReference>